<keyword evidence="1" id="KW-0812">Transmembrane</keyword>
<keyword evidence="1" id="KW-0472">Membrane</keyword>
<dbReference type="KEGG" id="chk:D4L85_24530"/>
<organism evidence="3 4">
    <name type="scientific">Chryseolinea soli</name>
    <dbReference type="NCBI Taxonomy" id="2321403"/>
    <lineage>
        <taxon>Bacteria</taxon>
        <taxon>Pseudomonadati</taxon>
        <taxon>Bacteroidota</taxon>
        <taxon>Cytophagia</taxon>
        <taxon>Cytophagales</taxon>
        <taxon>Fulvivirgaceae</taxon>
        <taxon>Chryseolinea</taxon>
    </lineage>
</organism>
<evidence type="ECO:0000313" key="3">
    <source>
        <dbReference type="EMBL" id="AYB33557.1"/>
    </source>
</evidence>
<dbReference type="EMBL" id="CP032382">
    <property type="protein sequence ID" value="AYB33557.1"/>
    <property type="molecule type" value="Genomic_DNA"/>
</dbReference>
<reference evidence="4" key="1">
    <citation type="submission" date="2018-09" db="EMBL/GenBank/DDBJ databases">
        <title>Chryseolinea sp. KIS68-18 isolated from soil.</title>
        <authorList>
            <person name="Weon H.-Y."/>
            <person name="Kwon S.-W."/>
            <person name="Lee S.A."/>
        </authorList>
    </citation>
    <scope>NUCLEOTIDE SEQUENCE [LARGE SCALE GENOMIC DNA]</scope>
    <source>
        <strain evidence="4">KIS68-18</strain>
    </source>
</reference>
<gene>
    <name evidence="3" type="ORF">D4L85_24530</name>
</gene>
<evidence type="ECO:0000256" key="1">
    <source>
        <dbReference type="SAM" id="Phobius"/>
    </source>
</evidence>
<dbReference type="PANTHER" id="PTHR40407">
    <property type="entry name" value="MEMBRANE PROTEIN-LIKE PROTEIN"/>
    <property type="match status" value="1"/>
</dbReference>
<feature type="transmembrane region" description="Helical" evidence="1">
    <location>
        <begin position="282"/>
        <end position="299"/>
    </location>
</feature>
<feature type="transmembrane region" description="Helical" evidence="1">
    <location>
        <begin position="201"/>
        <end position="224"/>
    </location>
</feature>
<keyword evidence="1" id="KW-1133">Transmembrane helix</keyword>
<dbReference type="InterPro" id="IPR012429">
    <property type="entry name" value="HGSNAT_cat"/>
</dbReference>
<dbReference type="Proteomes" id="UP000266183">
    <property type="component" value="Chromosome"/>
</dbReference>
<feature type="transmembrane region" description="Helical" evidence="1">
    <location>
        <begin position="233"/>
        <end position="251"/>
    </location>
</feature>
<dbReference type="PANTHER" id="PTHR40407:SF1">
    <property type="entry name" value="HEPARAN-ALPHA-GLUCOSAMINIDE N-ACETYLTRANSFERASE CATALYTIC DOMAIN-CONTAINING PROTEIN"/>
    <property type="match status" value="1"/>
</dbReference>
<evidence type="ECO:0000313" key="4">
    <source>
        <dbReference type="Proteomes" id="UP000266183"/>
    </source>
</evidence>
<feature type="domain" description="Heparan-alpha-glucosaminide N-acetyltransferase catalytic" evidence="2">
    <location>
        <begin position="26"/>
        <end position="233"/>
    </location>
</feature>
<accession>A0A385STT0</accession>
<keyword evidence="4" id="KW-1185">Reference proteome</keyword>
<dbReference type="AlphaFoldDB" id="A0A385STT0"/>
<protein>
    <submittedName>
        <fullName evidence="3">DUF1624 domain-containing protein</fullName>
    </submittedName>
</protein>
<feature type="transmembrane region" description="Helical" evidence="1">
    <location>
        <begin position="159"/>
        <end position="175"/>
    </location>
</feature>
<proteinExistence type="predicted"/>
<name>A0A385STT0_9BACT</name>
<feature type="transmembrane region" description="Helical" evidence="1">
    <location>
        <begin position="104"/>
        <end position="125"/>
    </location>
</feature>
<feature type="transmembrane region" description="Helical" evidence="1">
    <location>
        <begin position="72"/>
        <end position="92"/>
    </location>
</feature>
<evidence type="ECO:0000259" key="2">
    <source>
        <dbReference type="Pfam" id="PF07786"/>
    </source>
</evidence>
<feature type="transmembrane region" description="Helical" evidence="1">
    <location>
        <begin position="131"/>
        <end position="152"/>
    </location>
</feature>
<feature type="transmembrane region" description="Helical" evidence="1">
    <location>
        <begin position="320"/>
        <end position="343"/>
    </location>
</feature>
<feature type="transmembrane region" description="Helical" evidence="1">
    <location>
        <begin position="363"/>
        <end position="382"/>
    </location>
</feature>
<sequence length="400" mass="45535">MAPLFGPQQLSSRMLKSIESSQNSHRLESIDIVRGLIMIIMALDHVRDFFSYTAYRPDDVTQTSVLLFFTRWITHLCAPTFIFLSGISIYLYSKKEGDLKKTSVYLFTRGLWLIAVEILIISFILTQGYQLTLLEVIWTIGCSMILLAALIWLPRWLQIGLALAMIAGHNALPMLEKVSPDNMVLAFLHNSPFFIGEPPILVAYTIVPWVGVMLLGYVIGPWFFSPAETRNKLLLSSGGLALVLFFVLRFLNLYGDPSPWSIQERGGIFTLLSFLKVSKSPPSLLFLSVTLGVACILLTQAERIPARAKQVLITYGRVPLFYFIAHLALISVTSFLWTYFAFGKGVNLSFTPAKDWPAEYHPGLLRAYFVWLLLMAALYYPCRWYGHYKTKTKRWWVSYL</sequence>
<dbReference type="Pfam" id="PF07786">
    <property type="entry name" value="HGSNAT_cat"/>
    <property type="match status" value="1"/>
</dbReference>